<comment type="catalytic activity">
    <reaction evidence="11">
        <text>ATP + H2O = ADP + phosphate + H(+)</text>
        <dbReference type="Rhea" id="RHEA:13065"/>
        <dbReference type="ChEBI" id="CHEBI:15377"/>
        <dbReference type="ChEBI" id="CHEBI:15378"/>
        <dbReference type="ChEBI" id="CHEBI:30616"/>
        <dbReference type="ChEBI" id="CHEBI:43474"/>
        <dbReference type="ChEBI" id="CHEBI:456216"/>
        <dbReference type="EC" id="5.6.2.4"/>
    </reaction>
</comment>
<keyword evidence="3 12" id="KW-0378">Hydrolase</keyword>
<dbReference type="KEGG" id="scc:Spico_1194"/>
<dbReference type="Proteomes" id="UP000007939">
    <property type="component" value="Chromosome"/>
</dbReference>
<evidence type="ECO:0000256" key="1">
    <source>
        <dbReference type="ARBA" id="ARBA00009922"/>
    </source>
</evidence>
<keyword evidence="4 12" id="KW-0347">Helicase</keyword>
<evidence type="ECO:0000259" key="13">
    <source>
        <dbReference type="PROSITE" id="PS51198"/>
    </source>
</evidence>
<dbReference type="Gene3D" id="3.40.50.300">
    <property type="entry name" value="P-loop containing nucleotide triphosphate hydrolases"/>
    <property type="match status" value="2"/>
</dbReference>
<dbReference type="GO" id="GO:0003677">
    <property type="term" value="F:DNA binding"/>
    <property type="evidence" value="ECO:0007669"/>
    <property type="project" value="UniProtKB-KW"/>
</dbReference>
<dbReference type="Gene3D" id="1.10.486.10">
    <property type="entry name" value="PCRA, domain 4"/>
    <property type="match status" value="1"/>
</dbReference>
<evidence type="ECO:0000256" key="3">
    <source>
        <dbReference type="ARBA" id="ARBA00022801"/>
    </source>
</evidence>
<dbReference type="PROSITE" id="PS51198">
    <property type="entry name" value="UVRD_HELICASE_ATP_BIND"/>
    <property type="match status" value="1"/>
</dbReference>
<organism evidence="15 16">
    <name type="scientific">Parasphaerochaeta coccoides (strain ATCC BAA-1237 / DSM 17374 / SPN1)</name>
    <name type="common">Sphaerochaeta coccoides</name>
    <dbReference type="NCBI Taxonomy" id="760011"/>
    <lineage>
        <taxon>Bacteria</taxon>
        <taxon>Pseudomonadati</taxon>
        <taxon>Spirochaetota</taxon>
        <taxon>Spirochaetia</taxon>
        <taxon>Spirochaetales</taxon>
        <taxon>Sphaerochaetaceae</taxon>
        <taxon>Parasphaerochaeta</taxon>
    </lineage>
</organism>
<dbReference type="eggNOG" id="COG0210">
    <property type="taxonomic scope" value="Bacteria"/>
</dbReference>
<evidence type="ECO:0000256" key="10">
    <source>
        <dbReference type="ARBA" id="ARBA00034923"/>
    </source>
</evidence>
<dbReference type="GO" id="GO:0043138">
    <property type="term" value="F:3'-5' DNA helicase activity"/>
    <property type="evidence" value="ECO:0007669"/>
    <property type="project" value="UniProtKB-EC"/>
</dbReference>
<dbReference type="AlphaFoldDB" id="F4GL67"/>
<dbReference type="EMBL" id="CP002659">
    <property type="protein sequence ID" value="AEC02407.1"/>
    <property type="molecule type" value="Genomic_DNA"/>
</dbReference>
<dbReference type="InterPro" id="IPR000212">
    <property type="entry name" value="DNA_helicase_UvrD/REP"/>
</dbReference>
<keyword evidence="5 12" id="KW-0067">ATP-binding</keyword>
<reference evidence="16" key="1">
    <citation type="submission" date="2011-04" db="EMBL/GenBank/DDBJ databases">
        <title>The complete genome of Spirochaeta coccoides DSM 17374.</title>
        <authorList>
            <person name="Lucas S."/>
            <person name="Copeland A."/>
            <person name="Lapidus A."/>
            <person name="Bruce D."/>
            <person name="Goodwin L."/>
            <person name="Pitluck S."/>
            <person name="Peters L."/>
            <person name="Kyrpides N."/>
            <person name="Mavromatis K."/>
            <person name="Pagani I."/>
            <person name="Ivanova N."/>
            <person name="Ovchinnikova G."/>
            <person name="Lu M."/>
            <person name="Detter J.C."/>
            <person name="Tapia R."/>
            <person name="Han C."/>
            <person name="Land M."/>
            <person name="Hauser L."/>
            <person name="Markowitz V."/>
            <person name="Cheng J.-F."/>
            <person name="Hugenholtz P."/>
            <person name="Woyke T."/>
            <person name="Wu D."/>
            <person name="Spring S."/>
            <person name="Schroeder M."/>
            <person name="Brambilla E."/>
            <person name="Klenk H.-P."/>
            <person name="Eisen J.A."/>
        </authorList>
    </citation>
    <scope>NUCLEOTIDE SEQUENCE [LARGE SCALE GENOMIC DNA]</scope>
    <source>
        <strain evidence="16">ATCC BAA-1237 / DSM 17374 / SPN1</strain>
    </source>
</reference>
<evidence type="ECO:0000313" key="16">
    <source>
        <dbReference type="Proteomes" id="UP000007939"/>
    </source>
</evidence>
<evidence type="ECO:0000313" key="15">
    <source>
        <dbReference type="EMBL" id="AEC02407.1"/>
    </source>
</evidence>
<feature type="binding site" evidence="12">
    <location>
        <begin position="39"/>
        <end position="46"/>
    </location>
    <ligand>
        <name>ATP</name>
        <dbReference type="ChEBI" id="CHEBI:30616"/>
    </ligand>
</feature>
<dbReference type="Gene3D" id="1.10.10.160">
    <property type="match status" value="1"/>
</dbReference>
<dbReference type="CDD" id="cd17932">
    <property type="entry name" value="DEXQc_UvrD"/>
    <property type="match status" value="1"/>
</dbReference>
<evidence type="ECO:0000256" key="8">
    <source>
        <dbReference type="ARBA" id="ARBA00034617"/>
    </source>
</evidence>
<evidence type="ECO:0000256" key="5">
    <source>
        <dbReference type="ARBA" id="ARBA00022840"/>
    </source>
</evidence>
<evidence type="ECO:0000256" key="7">
    <source>
        <dbReference type="ARBA" id="ARBA00023235"/>
    </source>
</evidence>
<dbReference type="GO" id="GO:0005524">
    <property type="term" value="F:ATP binding"/>
    <property type="evidence" value="ECO:0007669"/>
    <property type="project" value="UniProtKB-UniRule"/>
</dbReference>
<comment type="similarity">
    <text evidence="1">Belongs to the helicase family. UvrD subfamily.</text>
</comment>
<keyword evidence="2 12" id="KW-0547">Nucleotide-binding</keyword>
<sequence length="808" mass="89358">MSFLPENGGSGSPDELLAGLNEPQREAVLENSAPLLVLAGAGSGKTRVITTKIAWCIRALGIAPWKILAVTFTNKAAGEMRDRVLAMVPDANPQDFMIRTFHSFGAWFLRRHGELLGLNSGFTIYDDEDSLSLLASAYPEFKKKELSPYMKKIAAAKDRGITAGASLGFVKDKRLPEMFDAYQRRLHAIGNVDFADLIGRSIELLDAHPDIADKMRNRFRVILVDEYQDSNPAQFELLARLVGSDTILCVVGDDDQSIYRFRGAEIKNILSFPEKYPGTRIIKLEQNYRSTGNILAVAGAVISHNTSRHEKTLWTDNPNGQKPLLTYVDDDKAEARLIGQMISQDKNYRETAILYRTNAQSMNFELVLPRMGIPVKVIGSLRFYEREEVKDGLALVSLALNHRDEVSFRRMANKPTRGLGASGMDKLLELATKHDGDLFQTMDDALESGLLSGKAAQGITAFRHMFDEALALLDSGDNVGFASVLVEKSGLLAYYRQMDEKNETETKEGNLGALINMFAEYEKGREGIIACLENISLDPTTLGVEGKDDGNYVKLITMHNTKGLEFDRVFVTGLEDGLFPGKMDDEDDMEEERRLFYVAVTRARETLVLTSARRRMIWGRVSYQLQSPFIDEIPSGLLTVRGNRPGRGVYGWTSGSAGGSGSFPGSFPGVFSGASARGGGYGERTYGENGYGNRGGSLDEKRARSRRYGDGTYVRRKDSGTSGVFSDPSLAVAMAARVEKKKAEAEPVQDNEKRYDVGQRVLSHDYGMGEVVKAEDDRTGRQVIDVVFETGRKARFISRFAVLDKIGE</sequence>
<dbReference type="GO" id="GO:0016887">
    <property type="term" value="F:ATP hydrolysis activity"/>
    <property type="evidence" value="ECO:0007669"/>
    <property type="project" value="RHEA"/>
</dbReference>
<dbReference type="SUPFAM" id="SSF52540">
    <property type="entry name" value="P-loop containing nucleoside triphosphate hydrolases"/>
    <property type="match status" value="1"/>
</dbReference>
<evidence type="ECO:0000256" key="6">
    <source>
        <dbReference type="ARBA" id="ARBA00023125"/>
    </source>
</evidence>
<dbReference type="PANTHER" id="PTHR11070:SF2">
    <property type="entry name" value="ATP-DEPENDENT DNA HELICASE SRS2"/>
    <property type="match status" value="1"/>
</dbReference>
<evidence type="ECO:0000256" key="9">
    <source>
        <dbReference type="ARBA" id="ARBA00034808"/>
    </source>
</evidence>
<evidence type="ECO:0000256" key="11">
    <source>
        <dbReference type="ARBA" id="ARBA00048988"/>
    </source>
</evidence>
<keyword evidence="6" id="KW-0238">DNA-binding</keyword>
<keyword evidence="7" id="KW-0413">Isomerase</keyword>
<accession>F4GL67</accession>
<evidence type="ECO:0000256" key="2">
    <source>
        <dbReference type="ARBA" id="ARBA00022741"/>
    </source>
</evidence>
<dbReference type="InterPro" id="IPR013986">
    <property type="entry name" value="DExx_box_DNA_helicase_dom_sf"/>
</dbReference>
<dbReference type="PANTHER" id="PTHR11070">
    <property type="entry name" value="UVRD / RECB / PCRA DNA HELICASE FAMILY MEMBER"/>
    <property type="match status" value="1"/>
</dbReference>
<name>F4GL67_PARC1</name>
<evidence type="ECO:0000256" key="12">
    <source>
        <dbReference type="PROSITE-ProRule" id="PRU00560"/>
    </source>
</evidence>
<proteinExistence type="inferred from homology"/>
<dbReference type="OrthoDB" id="9810135at2"/>
<dbReference type="InterPro" id="IPR014017">
    <property type="entry name" value="DNA_helicase_UvrD-like_C"/>
</dbReference>
<feature type="domain" description="UvrD-like helicase C-terminal" evidence="14">
    <location>
        <begin position="292"/>
        <end position="563"/>
    </location>
</feature>
<dbReference type="STRING" id="760011.Spico_1194"/>
<dbReference type="Pfam" id="PF13361">
    <property type="entry name" value="UvrD_C"/>
    <property type="match status" value="1"/>
</dbReference>
<dbReference type="InterPro" id="IPR014016">
    <property type="entry name" value="UvrD-like_ATP-bd"/>
</dbReference>
<evidence type="ECO:0000259" key="14">
    <source>
        <dbReference type="PROSITE" id="PS51217"/>
    </source>
</evidence>
<evidence type="ECO:0000256" key="4">
    <source>
        <dbReference type="ARBA" id="ARBA00022806"/>
    </source>
</evidence>
<protein>
    <recommendedName>
        <fullName evidence="9">DNA 3'-5' helicase</fullName>
        <ecNumber evidence="9">5.6.2.4</ecNumber>
    </recommendedName>
    <alternativeName>
        <fullName evidence="10">DNA 3'-5' helicase II</fullName>
    </alternativeName>
</protein>
<dbReference type="EC" id="5.6.2.4" evidence="9"/>
<dbReference type="GO" id="GO:0000725">
    <property type="term" value="P:recombinational repair"/>
    <property type="evidence" value="ECO:0007669"/>
    <property type="project" value="TreeGrafter"/>
</dbReference>
<comment type="catalytic activity">
    <reaction evidence="8">
        <text>Couples ATP hydrolysis with the unwinding of duplex DNA by translocating in the 3'-5' direction.</text>
        <dbReference type="EC" id="5.6.2.4"/>
    </reaction>
</comment>
<dbReference type="PROSITE" id="PS51217">
    <property type="entry name" value="UVRD_HELICASE_CTER"/>
    <property type="match status" value="1"/>
</dbReference>
<keyword evidence="16" id="KW-1185">Reference proteome</keyword>
<dbReference type="GO" id="GO:0033202">
    <property type="term" value="C:DNA helicase complex"/>
    <property type="evidence" value="ECO:0007669"/>
    <property type="project" value="TreeGrafter"/>
</dbReference>
<reference evidence="15 16" key="2">
    <citation type="journal article" date="2012" name="Stand. Genomic Sci.">
        <title>Complete genome sequence of the termite hindgut bacterium Spirochaeta coccoides type strain (SPN1(T)), reclassification in the genus Sphaerochaeta as Sphaerochaeta coccoides comb. nov. and emendations of the family Spirochaetaceae and the genus Sphaerochaeta.</title>
        <authorList>
            <person name="Abt B."/>
            <person name="Han C."/>
            <person name="Scheuner C."/>
            <person name="Lu M."/>
            <person name="Lapidus A."/>
            <person name="Nolan M."/>
            <person name="Lucas S."/>
            <person name="Hammon N."/>
            <person name="Deshpande S."/>
            <person name="Cheng J.F."/>
            <person name="Tapia R."/>
            <person name="Goodwin L.A."/>
            <person name="Pitluck S."/>
            <person name="Liolios K."/>
            <person name="Pagani I."/>
            <person name="Ivanova N."/>
            <person name="Mavromatis K."/>
            <person name="Mikhailova N."/>
            <person name="Huntemann M."/>
            <person name="Pati A."/>
            <person name="Chen A."/>
            <person name="Palaniappan K."/>
            <person name="Land M."/>
            <person name="Hauser L."/>
            <person name="Brambilla E.M."/>
            <person name="Rohde M."/>
            <person name="Spring S."/>
            <person name="Gronow S."/>
            <person name="Goker M."/>
            <person name="Woyke T."/>
            <person name="Bristow J."/>
            <person name="Eisen J.A."/>
            <person name="Markowitz V."/>
            <person name="Hugenholtz P."/>
            <person name="Kyrpides N.C."/>
            <person name="Klenk H.P."/>
            <person name="Detter J.C."/>
        </authorList>
    </citation>
    <scope>NUCLEOTIDE SEQUENCE [LARGE SCALE GENOMIC DNA]</scope>
    <source>
        <strain evidence="16">ATCC BAA-1237 / DSM 17374 / SPN1</strain>
    </source>
</reference>
<dbReference type="Pfam" id="PF00580">
    <property type="entry name" value="UvrD-helicase"/>
    <property type="match status" value="1"/>
</dbReference>
<dbReference type="RefSeq" id="WP_013739802.1">
    <property type="nucleotide sequence ID" value="NC_015436.1"/>
</dbReference>
<feature type="domain" description="UvrD-like helicase ATP-binding" evidence="13">
    <location>
        <begin position="18"/>
        <end position="291"/>
    </location>
</feature>
<gene>
    <name evidence="15" type="ordered locus">Spico_1194</name>
</gene>
<dbReference type="InterPro" id="IPR027417">
    <property type="entry name" value="P-loop_NTPase"/>
</dbReference>
<dbReference type="HOGENOM" id="CLU_004585_5_5_12"/>
<dbReference type="GO" id="GO:0005829">
    <property type="term" value="C:cytosol"/>
    <property type="evidence" value="ECO:0007669"/>
    <property type="project" value="TreeGrafter"/>
</dbReference>